<dbReference type="AlphaFoldDB" id="A0A5B9DGI5"/>
<name>A0A5B9DGI5_9ARCH</name>
<dbReference type="EMBL" id="CP042905">
    <property type="protein sequence ID" value="QEE17777.1"/>
    <property type="molecule type" value="Genomic_DNA"/>
</dbReference>
<accession>A0A5B9DGI5</accession>
<gene>
    <name evidence="1" type="ORF">DSAG12_03615</name>
</gene>
<organism evidence="1">
    <name type="scientific">Promethearchaeum syntrophicum</name>
    <dbReference type="NCBI Taxonomy" id="2594042"/>
    <lineage>
        <taxon>Archaea</taxon>
        <taxon>Promethearchaeati</taxon>
        <taxon>Promethearchaeota</taxon>
        <taxon>Promethearchaeia</taxon>
        <taxon>Promethearchaeales</taxon>
        <taxon>Promethearchaeaceae</taxon>
        <taxon>Promethearchaeum</taxon>
    </lineage>
</organism>
<dbReference type="SUPFAM" id="SSF52540">
    <property type="entry name" value="P-loop containing nucleoside triphosphate hydrolases"/>
    <property type="match status" value="1"/>
</dbReference>
<proteinExistence type="predicted"/>
<dbReference type="InterPro" id="IPR027417">
    <property type="entry name" value="P-loop_NTPase"/>
</dbReference>
<dbReference type="Gene3D" id="3.40.50.300">
    <property type="entry name" value="P-loop containing nucleotide triphosphate hydrolases"/>
    <property type="match status" value="1"/>
</dbReference>
<protein>
    <submittedName>
        <fullName evidence="1">Uncharacterized protein</fullName>
    </submittedName>
</protein>
<evidence type="ECO:0000313" key="1">
    <source>
        <dbReference type="EMBL" id="QEE17777.1"/>
    </source>
</evidence>
<sequence length="744" mass="86640">MFKNASSGTRNLNSLLLDTKKPNPFPSPPIRSDFFNSQPDFIFGRDYEISEILKIIRRSAINPDPNLIEITGKQGIGKTTLTCWIFKMLEKSNEINKYPMIFLDTISHAEDFGVKALYKQIIVGMQKENLLNNLIFSSISQFFAVLKKVGGSHFNNLQKRFSHNDIAMFISNSENIKIKYEKDPKTIDFCCEVLESEFLFIQKLNFFNFQFMYTLWNSISPTHGLSADPALKGSGSFQNYHIESNNDALTALKDIIGLYRWINNNDACLVIVIDHMEACINYEKKKNFHSLFSLLLSMRQLENITIILSGTLDGFDAMTQILEGDSIKQIDNWASLFQLDSLSNENVVDIIQRYLSNYWRSSNYLPTNELMLYPFCKKSISYLYDATQKDLREVLKDFYIKIETYRISQRVQPILTYFDAFKHLRKRQDVVLTELEQRNLTDMLFDPKIQDKNRSTFVEMGIYEFFLILMNSKKYSYISDVKHEPPIGKHGEKPDIFVEFFGGDILKSTKKIAFEVKIFRVSNEIPKKDIKKTHVLLQDKKVDYVWWITNKPLSIEKYSLPENLKQHLGNTKALTRSELAYACYTVYFKDLHGYVPSLEEVETIFSKMGLNLEELYKVVDDIEPLSIRSTLEIPVKKPQEILDKWEKEIKSKETNKVPITTTKISNKIVEKTREELESILLEIINLKSNGTSMRITTFFKEIPQKYKIEIESEEDKERIRRYASEVAKKQGYRVTAASIMFNKL</sequence>
<reference evidence="1" key="1">
    <citation type="journal article" date="2020" name="Nature">
        <title>Isolation of an archaeon at the prokaryote-eukaryote interface.</title>
        <authorList>
            <person name="Imachi H."/>
            <person name="Nobu M.K."/>
            <person name="Nakahara N."/>
            <person name="Morono Y."/>
            <person name="Ogawara M."/>
            <person name="Takaki Y."/>
            <person name="Takano Y."/>
            <person name="Uematsu K."/>
            <person name="Ikuta T."/>
            <person name="Ito M."/>
            <person name="Matsui Y."/>
            <person name="Miyazaki M."/>
            <person name="Murata K."/>
            <person name="Saito Y."/>
            <person name="Sakai S."/>
            <person name="Song C."/>
            <person name="Tasumi E."/>
            <person name="Yamanaka Y."/>
            <person name="Yamaguchi T."/>
            <person name="Kamagata Y."/>
            <person name="Tamaki H."/>
            <person name="Takai K."/>
        </authorList>
    </citation>
    <scope>NUCLEOTIDE SEQUENCE [LARGE SCALE GENOMIC DNA]</scope>
    <source>
        <strain evidence="1">MK-D1</strain>
    </source>
</reference>